<feature type="domain" description="HTH cro/C1-type" evidence="2">
    <location>
        <begin position="4"/>
        <end position="58"/>
    </location>
</feature>
<dbReference type="InParanoid" id="A0A397RUM1"/>
<reference evidence="3 4" key="1">
    <citation type="submission" date="2018-08" db="EMBL/GenBank/DDBJ databases">
        <title>Genomic Encyclopedia of Archaeal and Bacterial Type Strains, Phase II (KMG-II): from individual species to whole genera.</title>
        <authorList>
            <person name="Goeker M."/>
        </authorList>
    </citation>
    <scope>NUCLEOTIDE SEQUENCE [LARGE SCALE GENOMIC DNA]</scope>
    <source>
        <strain evidence="3 4">ATCC 27112</strain>
    </source>
</reference>
<dbReference type="InterPro" id="IPR001387">
    <property type="entry name" value="Cro/C1-type_HTH"/>
</dbReference>
<dbReference type="RefSeq" id="WP_119015843.1">
    <property type="nucleotide sequence ID" value="NZ_QXEV01000005.1"/>
</dbReference>
<dbReference type="Pfam" id="PF01381">
    <property type="entry name" value="HTH_3"/>
    <property type="match status" value="1"/>
</dbReference>
<dbReference type="InterPro" id="IPR010982">
    <property type="entry name" value="Lambda_DNA-bd_dom_sf"/>
</dbReference>
<dbReference type="OrthoDB" id="7865033at2"/>
<proteinExistence type="predicted"/>
<evidence type="ECO:0000259" key="2">
    <source>
        <dbReference type="PROSITE" id="PS50943"/>
    </source>
</evidence>
<evidence type="ECO:0000256" key="1">
    <source>
        <dbReference type="ARBA" id="ARBA00023125"/>
    </source>
</evidence>
<comment type="caution">
    <text evidence="3">The sequence shown here is derived from an EMBL/GenBank/DDBJ whole genome shotgun (WGS) entry which is preliminary data.</text>
</comment>
<dbReference type="SUPFAM" id="SSF47413">
    <property type="entry name" value="lambda repressor-like DNA-binding domains"/>
    <property type="match status" value="1"/>
</dbReference>
<dbReference type="AlphaFoldDB" id="A0A397RUM1"/>
<name>A0A397RUM1_9MOLU</name>
<protein>
    <submittedName>
        <fullName evidence="3">Helix-turn-helix protein</fullName>
    </submittedName>
</protein>
<dbReference type="CDD" id="cd00093">
    <property type="entry name" value="HTH_XRE"/>
    <property type="match status" value="1"/>
</dbReference>
<keyword evidence="4" id="KW-1185">Reference proteome</keyword>
<dbReference type="SMART" id="SM00530">
    <property type="entry name" value="HTH_XRE"/>
    <property type="match status" value="1"/>
</dbReference>
<evidence type="ECO:0000313" key="3">
    <source>
        <dbReference type="EMBL" id="RIA77893.1"/>
    </source>
</evidence>
<keyword evidence="1" id="KW-0238">DNA-binding</keyword>
<dbReference type="EMBL" id="QXEV01000005">
    <property type="protein sequence ID" value="RIA77893.1"/>
    <property type="molecule type" value="Genomic_DNA"/>
</dbReference>
<evidence type="ECO:0000313" key="4">
    <source>
        <dbReference type="Proteomes" id="UP000266506"/>
    </source>
</evidence>
<dbReference type="Proteomes" id="UP000266506">
    <property type="component" value="Unassembled WGS sequence"/>
</dbReference>
<dbReference type="PROSITE" id="PS50943">
    <property type="entry name" value="HTH_CROC1"/>
    <property type="match status" value="1"/>
</dbReference>
<accession>A0A397RUM1</accession>
<gene>
    <name evidence="3" type="ORF">EI71_00676</name>
</gene>
<dbReference type="Gene3D" id="1.10.260.40">
    <property type="entry name" value="lambda repressor-like DNA-binding domains"/>
    <property type="match status" value="1"/>
</dbReference>
<dbReference type="GO" id="GO:0003677">
    <property type="term" value="F:DNA binding"/>
    <property type="evidence" value="ECO:0007669"/>
    <property type="project" value="UniProtKB-KW"/>
</dbReference>
<dbReference type="PANTHER" id="PTHR46558">
    <property type="entry name" value="TRACRIPTIONAL REGULATORY PROTEIN-RELATED-RELATED"/>
    <property type="match status" value="1"/>
</dbReference>
<sequence>MNRFKELREERGYSIRGLETQIGINHNSINRYENETRDPSTATLKQLADFFEVSIDYMLNHSSCYIYAGYEMKSFTFKIRENYYKDLKEKGFIYFKDNKRYIDLNGLLGINGDALGIVLEFARIGRIDALFNKKRFPSDKEIKELDDDLDVVLTSELIDNVKNAISE</sequence>
<organism evidence="3 4">
    <name type="scientific">Anaeroplasma bactoclasticum</name>
    <dbReference type="NCBI Taxonomy" id="2088"/>
    <lineage>
        <taxon>Bacteria</taxon>
        <taxon>Bacillati</taxon>
        <taxon>Mycoplasmatota</taxon>
        <taxon>Mollicutes</taxon>
        <taxon>Anaeroplasmatales</taxon>
        <taxon>Anaeroplasmataceae</taxon>
        <taxon>Anaeroplasma</taxon>
    </lineage>
</organism>
<dbReference type="PANTHER" id="PTHR46558:SF11">
    <property type="entry name" value="HTH-TYPE TRANSCRIPTIONAL REGULATOR XRE"/>
    <property type="match status" value="1"/>
</dbReference>